<dbReference type="InterPro" id="IPR000212">
    <property type="entry name" value="DNA_helicase_UvrD/REP"/>
</dbReference>
<evidence type="ECO:0000256" key="8">
    <source>
        <dbReference type="ARBA" id="ARBA00034617"/>
    </source>
</evidence>
<dbReference type="CDD" id="cd17932">
    <property type="entry name" value="DEXQc_UvrD"/>
    <property type="match status" value="1"/>
</dbReference>
<evidence type="ECO:0000256" key="11">
    <source>
        <dbReference type="PROSITE-ProRule" id="PRU00560"/>
    </source>
</evidence>
<dbReference type="EC" id="5.6.2.4" evidence="9"/>
<evidence type="ECO:0000259" key="13">
    <source>
        <dbReference type="PROSITE" id="PS51217"/>
    </source>
</evidence>
<evidence type="ECO:0000256" key="7">
    <source>
        <dbReference type="ARBA" id="ARBA00023235"/>
    </source>
</evidence>
<dbReference type="Gene3D" id="1.10.486.10">
    <property type="entry name" value="PCRA, domain 4"/>
    <property type="match status" value="2"/>
</dbReference>
<dbReference type="AlphaFoldDB" id="A0A1F5EY68"/>
<dbReference type="GO" id="GO:0033202">
    <property type="term" value="C:DNA helicase complex"/>
    <property type="evidence" value="ECO:0007669"/>
    <property type="project" value="TreeGrafter"/>
</dbReference>
<name>A0A1F5EY68_9BACT</name>
<reference evidence="14 15" key="1">
    <citation type="journal article" date="2016" name="Nat. Commun.">
        <title>Thousands of microbial genomes shed light on interconnected biogeochemical processes in an aquifer system.</title>
        <authorList>
            <person name="Anantharaman K."/>
            <person name="Brown C.T."/>
            <person name="Hug L.A."/>
            <person name="Sharon I."/>
            <person name="Castelle C.J."/>
            <person name="Probst A.J."/>
            <person name="Thomas B.C."/>
            <person name="Singh A."/>
            <person name="Wilkins M.J."/>
            <person name="Karaoz U."/>
            <person name="Brodie E.L."/>
            <person name="Williams K.H."/>
            <person name="Hubbard S.S."/>
            <person name="Banfield J.F."/>
        </authorList>
    </citation>
    <scope>NUCLEOTIDE SEQUENCE [LARGE SCALE GENOMIC DNA]</scope>
</reference>
<evidence type="ECO:0000256" key="5">
    <source>
        <dbReference type="ARBA" id="ARBA00022840"/>
    </source>
</evidence>
<dbReference type="GO" id="GO:0005524">
    <property type="term" value="F:ATP binding"/>
    <property type="evidence" value="ECO:0007669"/>
    <property type="project" value="UniProtKB-UniRule"/>
</dbReference>
<evidence type="ECO:0000313" key="14">
    <source>
        <dbReference type="EMBL" id="OGD72305.1"/>
    </source>
</evidence>
<keyword evidence="7" id="KW-0413">Isomerase</keyword>
<dbReference type="PROSITE" id="PS51217">
    <property type="entry name" value="UVRD_HELICASE_CTER"/>
    <property type="match status" value="1"/>
</dbReference>
<dbReference type="GO" id="GO:0000725">
    <property type="term" value="P:recombinational repair"/>
    <property type="evidence" value="ECO:0007669"/>
    <property type="project" value="TreeGrafter"/>
</dbReference>
<keyword evidence="6" id="KW-0238">DNA-binding</keyword>
<evidence type="ECO:0000256" key="10">
    <source>
        <dbReference type="ARBA" id="ARBA00048988"/>
    </source>
</evidence>
<evidence type="ECO:0000256" key="6">
    <source>
        <dbReference type="ARBA" id="ARBA00023125"/>
    </source>
</evidence>
<organism evidence="14 15">
    <name type="scientific">Candidatus Collierbacteria bacterium RIFCSPHIGHO2_02_FULL_49_10</name>
    <dbReference type="NCBI Taxonomy" id="1817723"/>
    <lineage>
        <taxon>Bacteria</taxon>
        <taxon>Candidatus Collieribacteriota</taxon>
    </lineage>
</organism>
<keyword evidence="2 11" id="KW-0547">Nucleotide-binding</keyword>
<dbReference type="Proteomes" id="UP000177390">
    <property type="component" value="Unassembled WGS sequence"/>
</dbReference>
<dbReference type="PROSITE" id="PS51198">
    <property type="entry name" value="UVRD_HELICASE_ATP_BIND"/>
    <property type="match status" value="1"/>
</dbReference>
<comment type="caution">
    <text evidence="14">The sequence shown here is derived from an EMBL/GenBank/DDBJ whole genome shotgun (WGS) entry which is preliminary data.</text>
</comment>
<keyword evidence="4 11" id="KW-0347">Helicase</keyword>
<feature type="binding site" evidence="11">
    <location>
        <begin position="27"/>
        <end position="34"/>
    </location>
    <ligand>
        <name>ATP</name>
        <dbReference type="ChEBI" id="CHEBI:30616"/>
    </ligand>
</feature>
<dbReference type="Pfam" id="PF13361">
    <property type="entry name" value="UvrD_C"/>
    <property type="match status" value="2"/>
</dbReference>
<dbReference type="EMBL" id="MFAH01000001">
    <property type="protein sequence ID" value="OGD72305.1"/>
    <property type="molecule type" value="Genomic_DNA"/>
</dbReference>
<dbReference type="InterPro" id="IPR014017">
    <property type="entry name" value="DNA_helicase_UvrD-like_C"/>
</dbReference>
<keyword evidence="3 11" id="KW-0378">Hydrolase</keyword>
<dbReference type="InterPro" id="IPR013986">
    <property type="entry name" value="DExx_box_DNA_helicase_dom_sf"/>
</dbReference>
<evidence type="ECO:0000256" key="4">
    <source>
        <dbReference type="ARBA" id="ARBA00022806"/>
    </source>
</evidence>
<accession>A0A1F5EY68</accession>
<evidence type="ECO:0000256" key="2">
    <source>
        <dbReference type="ARBA" id="ARBA00022741"/>
    </source>
</evidence>
<comment type="catalytic activity">
    <reaction evidence="10">
        <text>ATP + H2O = ADP + phosphate + H(+)</text>
        <dbReference type="Rhea" id="RHEA:13065"/>
        <dbReference type="ChEBI" id="CHEBI:15377"/>
        <dbReference type="ChEBI" id="CHEBI:15378"/>
        <dbReference type="ChEBI" id="CHEBI:30616"/>
        <dbReference type="ChEBI" id="CHEBI:43474"/>
        <dbReference type="ChEBI" id="CHEBI:456216"/>
        <dbReference type="EC" id="5.6.2.4"/>
    </reaction>
</comment>
<gene>
    <name evidence="14" type="ORF">A3D09_01855</name>
</gene>
<dbReference type="GO" id="GO:0005829">
    <property type="term" value="C:cytosol"/>
    <property type="evidence" value="ECO:0007669"/>
    <property type="project" value="TreeGrafter"/>
</dbReference>
<dbReference type="Pfam" id="PF00580">
    <property type="entry name" value="UvrD-helicase"/>
    <property type="match status" value="1"/>
</dbReference>
<keyword evidence="5 11" id="KW-0067">ATP-binding</keyword>
<dbReference type="SUPFAM" id="SSF52540">
    <property type="entry name" value="P-loop containing nucleoside triphosphate hydrolases"/>
    <property type="match status" value="1"/>
</dbReference>
<dbReference type="Gene3D" id="1.10.10.160">
    <property type="match status" value="1"/>
</dbReference>
<feature type="domain" description="UvrD-like helicase ATP-binding" evidence="12">
    <location>
        <begin position="6"/>
        <end position="284"/>
    </location>
</feature>
<proteinExistence type="inferred from homology"/>
<dbReference type="Gene3D" id="3.40.50.300">
    <property type="entry name" value="P-loop containing nucleotide triphosphate hydrolases"/>
    <property type="match status" value="3"/>
</dbReference>
<comment type="similarity">
    <text evidence="1">Belongs to the helicase family. UvrD subfamily.</text>
</comment>
<protein>
    <recommendedName>
        <fullName evidence="9">DNA 3'-5' helicase</fullName>
        <ecNumber evidence="9">5.6.2.4</ecNumber>
    </recommendedName>
</protein>
<evidence type="ECO:0000313" key="15">
    <source>
        <dbReference type="Proteomes" id="UP000177390"/>
    </source>
</evidence>
<evidence type="ECO:0000256" key="3">
    <source>
        <dbReference type="ARBA" id="ARBA00022801"/>
    </source>
</evidence>
<dbReference type="GO" id="GO:0043138">
    <property type="term" value="F:3'-5' DNA helicase activity"/>
    <property type="evidence" value="ECO:0007669"/>
    <property type="project" value="UniProtKB-EC"/>
</dbReference>
<dbReference type="GO" id="GO:0016887">
    <property type="term" value="F:ATP hydrolysis activity"/>
    <property type="evidence" value="ECO:0007669"/>
    <property type="project" value="RHEA"/>
</dbReference>
<dbReference type="CDD" id="cd18807">
    <property type="entry name" value="SF1_C_UvrD"/>
    <property type="match status" value="1"/>
</dbReference>
<evidence type="ECO:0000256" key="9">
    <source>
        <dbReference type="ARBA" id="ARBA00034808"/>
    </source>
</evidence>
<dbReference type="InterPro" id="IPR014016">
    <property type="entry name" value="UvrD-like_ATP-bd"/>
</dbReference>
<dbReference type="GO" id="GO:0003677">
    <property type="term" value="F:DNA binding"/>
    <property type="evidence" value="ECO:0007669"/>
    <property type="project" value="InterPro"/>
</dbReference>
<dbReference type="PANTHER" id="PTHR11070">
    <property type="entry name" value="UVRD / RECB / PCRA DNA HELICASE FAMILY MEMBER"/>
    <property type="match status" value="1"/>
</dbReference>
<dbReference type="PANTHER" id="PTHR11070:SF2">
    <property type="entry name" value="ATP-DEPENDENT DNA HELICASE SRS2"/>
    <property type="match status" value="1"/>
</dbReference>
<sequence length="650" mass="74181">MDIFENELNREQRSAVIHEGSPLLVLAGAGSGKTKVLIYRTIYLVNKLLVRPGEIVLLTFTNKAAEEMKQRVAKFGNMEGHLGFAGTFHTFCARLLRIYGEQIGLSPNFVIYDTDDSESALKMAVKQLSLDPKSNKPGMFLHLISRLKNDLATKEDLAASAADEFYRKLLSVWRVYDEILSKANAVDFDDLLVKTVKLLSLPLMQEKMAHRYNFVLVDEYQDTNKAQFQLTKLLATNPNGLMVVGDASQAIYSFRGADFRNLTLLASEYPTLTTIRLPRNYRSTQTILDAAYHVIANNVNHPVLKLEAEKALGEKIEMVEAIDEREEAVYVVKTAERLSQKSETLGVLYRTNAESRAIEEALIKRRIDYKLVGGTRFYDRAEIKDLLAYLRVIFNQEDAVGWERIEKLGKRNRTKFEGWLAGSREVLIGKSPRELLEDIIEETGYMSRFDDRDEEDVARVENIKELLAVSGEFSKLTEFLESVALIQSDELAERKSGNVSVTMMTIHAAKGLEFDEVVIVGLEEGLLPHSRSLLQKEDVEEERRLMYVAMTRARSRLHLTLTHSRLMYGGRQATSPSRFLSEIPQELVRIAQKRYEEREVGRTVERKKDVDYDGRKIISDWETEGVMVGRPDRVRVEEETKADFDEIDAW</sequence>
<evidence type="ECO:0000256" key="1">
    <source>
        <dbReference type="ARBA" id="ARBA00009922"/>
    </source>
</evidence>
<evidence type="ECO:0000259" key="12">
    <source>
        <dbReference type="PROSITE" id="PS51198"/>
    </source>
</evidence>
<dbReference type="InterPro" id="IPR027417">
    <property type="entry name" value="P-loop_NTPase"/>
</dbReference>
<comment type="catalytic activity">
    <reaction evidence="8">
        <text>Couples ATP hydrolysis with the unwinding of duplex DNA by translocating in the 3'-5' direction.</text>
        <dbReference type="EC" id="5.6.2.4"/>
    </reaction>
</comment>
<feature type="domain" description="UvrD-like helicase C-terminal" evidence="13">
    <location>
        <begin position="285"/>
        <end position="511"/>
    </location>
</feature>